<dbReference type="AlphaFoldDB" id="A0A1D7TSV5"/>
<evidence type="ECO:0000313" key="3">
    <source>
        <dbReference type="Proteomes" id="UP000094723"/>
    </source>
</evidence>
<gene>
    <name evidence="2" type="ORF">BHF65_07360</name>
</gene>
<protein>
    <submittedName>
        <fullName evidence="2">Uncharacterized protein</fullName>
    </submittedName>
</protein>
<keyword evidence="1" id="KW-0175">Coiled coil</keyword>
<feature type="coiled-coil region" evidence="1">
    <location>
        <begin position="298"/>
        <end position="325"/>
    </location>
</feature>
<evidence type="ECO:0000256" key="1">
    <source>
        <dbReference type="SAM" id="Coils"/>
    </source>
</evidence>
<name>A0A1D7TSV5_9LACO</name>
<evidence type="ECO:0000313" key="2">
    <source>
        <dbReference type="EMBL" id="AOO74037.1"/>
    </source>
</evidence>
<sequence>MEDNIILGQIVRRGYNDDHKKVNYLAKVVDKKLKYISNHQKSKILRSDFKAEFGEIRFVRDGYLVHPADDIPIPTIVVSTRDSVKETLVNPKYKGIFSLKGVRWLIGNQYSSIFKGVLVTNKHIRNTKNSFVLDESVISLKTYKITTSEMMSPILIDEESVIFFNGLELPSSKEIYMPFSWEVTFAKALNKIFSKRKLKDQGILSKDKREVIQMFIKNLDEPLVIDYLAKELDISDTSELVKRFESFIKYKQDELDYKDEDSKIIIEIAQNNASLRKKVTSEIEKNWEQDNKIRIDKLKELQKKEDDIKSTIKVEEEKLDKIKEEILLKTNLSSSLDRRLQIAKENISDFRAQYLLLNGDSSAKQVNLEEKSLVGYSEGKIINLEKKVTRVANSTELIEKISNELVVNGISDEENALMLTGLLYTSLRSEKPLLLVGPMGQEIVNILSICLYNQTADVLDCSTNYNQLLLDTLKKRNSKILIVKYFWGNDWVNKIDEILNTGKAVFFVHPFKEELMMEAKSIYYYLTPLLMDLFVEKLVKVNYEQLPYFKRSSMYKDVKVSTEFLENNLELNLHPIVKENLQSLIEVDFDVNDELLEKLELSLAYLTENKNFIDVTDEEGLLKGIWYE</sequence>
<accession>A0A1D7TSV5</accession>
<dbReference type="EMBL" id="CP017107">
    <property type="protein sequence ID" value="AOO74037.1"/>
    <property type="molecule type" value="Genomic_DNA"/>
</dbReference>
<organism evidence="2 3">
    <name type="scientific">Ligilactobacillus salivarius</name>
    <dbReference type="NCBI Taxonomy" id="1624"/>
    <lineage>
        <taxon>Bacteria</taxon>
        <taxon>Bacillati</taxon>
        <taxon>Bacillota</taxon>
        <taxon>Bacilli</taxon>
        <taxon>Lactobacillales</taxon>
        <taxon>Lactobacillaceae</taxon>
        <taxon>Ligilactobacillus</taxon>
    </lineage>
</organism>
<dbReference type="RefSeq" id="WP_069469383.1">
    <property type="nucleotide sequence ID" value="NZ_CP017107.1"/>
</dbReference>
<proteinExistence type="predicted"/>
<reference evidence="2 3" key="1">
    <citation type="submission" date="2016-09" db="EMBL/GenBank/DDBJ databases">
        <title>Complete Genome Sequence of Lactobacillus salivarius Jin.</title>
        <authorList>
            <person name="Jin N."/>
            <person name="Li C."/>
            <person name="Wang M."/>
            <person name="Ren D."/>
            <person name="Di Y."/>
            <person name="Pan R."/>
            <person name="Du S."/>
            <person name="Lu H."/>
            <person name="Li X."/>
            <person name="Tian M."/>
        </authorList>
    </citation>
    <scope>NUCLEOTIDE SEQUENCE [LARGE SCALE GENOMIC DNA]</scope>
    <source>
        <strain evidence="2 3">CICC 23174</strain>
    </source>
</reference>
<dbReference type="Proteomes" id="UP000094723">
    <property type="component" value="Chromosome"/>
</dbReference>